<dbReference type="PANTHER" id="PTHR30404">
    <property type="entry name" value="N-ACETYLMURAMOYL-L-ALANINE AMIDASE"/>
    <property type="match status" value="1"/>
</dbReference>
<gene>
    <name evidence="5" type="ORF">IEG06_00365</name>
</gene>
<evidence type="ECO:0000313" key="6">
    <source>
        <dbReference type="Proteomes" id="UP000627521"/>
    </source>
</evidence>
<dbReference type="CDD" id="cd02696">
    <property type="entry name" value="MurNAc-LAA"/>
    <property type="match status" value="1"/>
</dbReference>
<dbReference type="SMART" id="SM00646">
    <property type="entry name" value="Ami_3"/>
    <property type="match status" value="1"/>
</dbReference>
<protein>
    <recommendedName>
        <fullName evidence="2">N-acetylmuramoyl-L-alanine amidase</fullName>
        <ecNumber evidence="2">3.5.1.28</ecNumber>
    </recommendedName>
</protein>
<dbReference type="EC" id="3.5.1.28" evidence="2"/>
<dbReference type="InterPro" id="IPR002508">
    <property type="entry name" value="MurNAc-LAA_cat"/>
</dbReference>
<proteinExistence type="predicted"/>
<dbReference type="EMBL" id="JACXXH010000001">
    <property type="protein sequence ID" value="MBD3861881.1"/>
    <property type="molecule type" value="Genomic_DNA"/>
</dbReference>
<keyword evidence="3" id="KW-0378">Hydrolase</keyword>
<evidence type="ECO:0000256" key="1">
    <source>
        <dbReference type="ARBA" id="ARBA00001561"/>
    </source>
</evidence>
<comment type="caution">
    <text evidence="5">The sequence shown here is derived from an EMBL/GenBank/DDBJ whole genome shotgun (WGS) entry which is preliminary data.</text>
</comment>
<evidence type="ECO:0000256" key="2">
    <source>
        <dbReference type="ARBA" id="ARBA00011901"/>
    </source>
</evidence>
<sequence length="370" mass="41245">MQTNIFKLIVSFIIVLTFNNFQTSHAQGGNGKFIVVLDAGHGGKDPGKHAKTGLKEKDIALNIVLSVGKILEKNDDIKVVYTRKTDVFVDLFKRGKIANDANADLFVSIHCNAHNTQASGSETYVLGIHRNKTNFEVAKAENEVVYLEENYKENYKGFDPNSPESFIGLSLMQEEYLDQSIKLASLIQNAFTNKLKRKNRGVKQAGFIVLHQTVMPSVLVETGFITNTAEGAYLNSTKGQKELSKSISDAILDYKTEIDKNVGSIVMEIPIADTISIEENTIKNTVFKIQIAASSKSLEPKAYNFKGLQDISREKSGGLYKYYYGYTSDYNKIQKLQIEAKNKGYKDAYIVAFKDGKQIKLSEALKTESN</sequence>
<evidence type="ECO:0000256" key="3">
    <source>
        <dbReference type="ARBA" id="ARBA00022801"/>
    </source>
</evidence>
<evidence type="ECO:0000259" key="4">
    <source>
        <dbReference type="SMART" id="SM00646"/>
    </source>
</evidence>
<comment type="catalytic activity">
    <reaction evidence="1">
        <text>Hydrolyzes the link between N-acetylmuramoyl residues and L-amino acid residues in certain cell-wall glycopeptides.</text>
        <dbReference type="EC" id="3.5.1.28"/>
    </reaction>
</comment>
<dbReference type="Pfam" id="PF01520">
    <property type="entry name" value="Amidase_3"/>
    <property type="match status" value="1"/>
</dbReference>
<dbReference type="Proteomes" id="UP000627521">
    <property type="component" value="Unassembled WGS sequence"/>
</dbReference>
<dbReference type="RefSeq" id="WP_191100751.1">
    <property type="nucleotide sequence ID" value="NZ_JACXXH010000001.1"/>
</dbReference>
<dbReference type="InterPro" id="IPR050695">
    <property type="entry name" value="N-acetylmuramoyl_amidase_3"/>
</dbReference>
<reference evidence="5 6" key="1">
    <citation type="submission" date="2020-09" db="EMBL/GenBank/DDBJ databases">
        <title>Bacillus nautilus sp. nov., Chryseoglobus crepusculi sp. nov, and Psychrobacter noctis sp. nov., isolated from deep-sea sponges from the equatorial Atlantic.</title>
        <authorList>
            <person name="Stennett H.L."/>
            <person name="Williams S.E."/>
        </authorList>
    </citation>
    <scope>NUCLEOTIDE SEQUENCE [LARGE SCALE GENOMIC DNA]</scope>
    <source>
        <strain evidence="5 6">28M-24</strain>
    </source>
</reference>
<dbReference type="SUPFAM" id="SSF53187">
    <property type="entry name" value="Zn-dependent exopeptidases"/>
    <property type="match status" value="1"/>
</dbReference>
<accession>A0ABR8LQC7</accession>
<dbReference type="Gene3D" id="3.40.630.40">
    <property type="entry name" value="Zn-dependent exopeptidases"/>
    <property type="match status" value="1"/>
</dbReference>
<keyword evidence="6" id="KW-1185">Reference proteome</keyword>
<organism evidence="5 6">
    <name type="scientific">Olleya marilimosa</name>
    <dbReference type="NCBI Taxonomy" id="272164"/>
    <lineage>
        <taxon>Bacteria</taxon>
        <taxon>Pseudomonadati</taxon>
        <taxon>Bacteroidota</taxon>
        <taxon>Flavobacteriia</taxon>
        <taxon>Flavobacteriales</taxon>
        <taxon>Flavobacteriaceae</taxon>
    </lineage>
</organism>
<evidence type="ECO:0000313" key="5">
    <source>
        <dbReference type="EMBL" id="MBD3861881.1"/>
    </source>
</evidence>
<name>A0ABR8LQC7_9FLAO</name>
<feature type="domain" description="MurNAc-LAA" evidence="4">
    <location>
        <begin position="95"/>
        <end position="252"/>
    </location>
</feature>
<dbReference type="PANTHER" id="PTHR30404:SF0">
    <property type="entry name" value="N-ACETYLMURAMOYL-L-ALANINE AMIDASE AMIC"/>
    <property type="match status" value="1"/>
</dbReference>